<dbReference type="InterPro" id="IPR003593">
    <property type="entry name" value="AAA+_ATPase"/>
</dbReference>
<keyword evidence="3" id="KW-0067">ATP-binding</keyword>
<gene>
    <name evidence="5" type="ORF">ABID27_001147</name>
</gene>
<dbReference type="InterPro" id="IPR027417">
    <property type="entry name" value="P-loop_NTPase"/>
</dbReference>
<dbReference type="InterPro" id="IPR003439">
    <property type="entry name" value="ABC_transporter-like_ATP-bd"/>
</dbReference>
<dbReference type="PANTHER" id="PTHR19211:SF14">
    <property type="entry name" value="ATP-BINDING CASSETTE SUB-FAMILY F MEMBER 1"/>
    <property type="match status" value="1"/>
</dbReference>
<feature type="domain" description="ABC transporter" evidence="4">
    <location>
        <begin position="2"/>
        <end position="226"/>
    </location>
</feature>
<dbReference type="PROSITE" id="PS00211">
    <property type="entry name" value="ABC_TRANSPORTER_1"/>
    <property type="match status" value="1"/>
</dbReference>
<name>A0ABV2JNV7_9STRE</name>
<sequence length="501" mass="56977">MLQLHTLTIRQQKDLHTLVENLSATIQNGDKLAIIGEEGTGKSSLLQAIYNQDLVTDYLQIDGLIDNHFSSMGYLPQILPREEAEKSVDDFLFGDIDYASFDFNLLYQLAGQLQVDSKILDKPEMKVRQLSGGEKIKLQLLKLLAKQPDLLLLDEPSSDLDMETIAWLENMIGNSPLTIIFISHDEALLKKTATKIIHLEQIKKGSQARSSFVCQDYQSYQESRQTGLMRQEQLARKERKEQAQRLQTLHRTKSAVRDALVREKCAPVGRLLAKKMKNLLSQEERYLREAENFTELPDNPDVIGLFFHQVKSLPSQKVLLDYYQEPLVTGQSISLTILGQDKVAIIGENGIGKTLLLKKIKDELASKSNLSLGYMPQNYAEEMEMECSALDFLAESDHPERARTLLASLKFNRQEIQHPISQLSGGQQAKLFLAKMVYQHNNVLILDEPTRHFSPTAMPEICRLLQNFPGCLITVSHDRQFVETVCQTVDRLDENRLEQQV</sequence>
<evidence type="ECO:0000259" key="4">
    <source>
        <dbReference type="PROSITE" id="PS50893"/>
    </source>
</evidence>
<keyword evidence="2" id="KW-0547">Nucleotide-binding</keyword>
<evidence type="ECO:0000256" key="1">
    <source>
        <dbReference type="ARBA" id="ARBA00022737"/>
    </source>
</evidence>
<proteinExistence type="predicted"/>
<dbReference type="Gene3D" id="3.40.50.300">
    <property type="entry name" value="P-loop containing nucleotide triphosphate hydrolases"/>
    <property type="match status" value="2"/>
</dbReference>
<evidence type="ECO:0000313" key="5">
    <source>
        <dbReference type="EMBL" id="MET3644523.1"/>
    </source>
</evidence>
<evidence type="ECO:0000256" key="2">
    <source>
        <dbReference type="ARBA" id="ARBA00022741"/>
    </source>
</evidence>
<keyword evidence="6" id="KW-1185">Reference proteome</keyword>
<dbReference type="SMART" id="SM00382">
    <property type="entry name" value="AAA"/>
    <property type="match status" value="2"/>
</dbReference>
<dbReference type="PANTHER" id="PTHR19211">
    <property type="entry name" value="ATP-BINDING TRANSPORT PROTEIN-RELATED"/>
    <property type="match status" value="1"/>
</dbReference>
<dbReference type="SUPFAM" id="SSF52540">
    <property type="entry name" value="P-loop containing nucleoside triphosphate hydrolases"/>
    <property type="match status" value="2"/>
</dbReference>
<comment type="caution">
    <text evidence="5">The sequence shown here is derived from an EMBL/GenBank/DDBJ whole genome shotgun (WGS) entry which is preliminary data.</text>
</comment>
<protein>
    <submittedName>
        <fullName evidence="5">ATPase subunit of ABC transporter with duplicated ATPase domains</fullName>
    </submittedName>
</protein>
<evidence type="ECO:0000256" key="3">
    <source>
        <dbReference type="ARBA" id="ARBA00022840"/>
    </source>
</evidence>
<dbReference type="InterPro" id="IPR050611">
    <property type="entry name" value="ABCF"/>
</dbReference>
<keyword evidence="1" id="KW-0677">Repeat</keyword>
<accession>A0ABV2JNV7</accession>
<dbReference type="PROSITE" id="PS50893">
    <property type="entry name" value="ABC_TRANSPORTER_2"/>
    <property type="match status" value="1"/>
</dbReference>
<evidence type="ECO:0000313" key="6">
    <source>
        <dbReference type="Proteomes" id="UP001549055"/>
    </source>
</evidence>
<organism evidence="5 6">
    <name type="scientific">Streptococcus gallinaceus</name>
    <dbReference type="NCBI Taxonomy" id="165758"/>
    <lineage>
        <taxon>Bacteria</taxon>
        <taxon>Bacillati</taxon>
        <taxon>Bacillota</taxon>
        <taxon>Bacilli</taxon>
        <taxon>Lactobacillales</taxon>
        <taxon>Streptococcaceae</taxon>
        <taxon>Streptococcus</taxon>
    </lineage>
</organism>
<dbReference type="InterPro" id="IPR017871">
    <property type="entry name" value="ABC_transporter-like_CS"/>
</dbReference>
<dbReference type="RefSeq" id="WP_354280869.1">
    <property type="nucleotide sequence ID" value="NZ_JBEPMK010000003.1"/>
</dbReference>
<dbReference type="Pfam" id="PF00005">
    <property type="entry name" value="ABC_tran"/>
    <property type="match status" value="2"/>
</dbReference>
<dbReference type="Proteomes" id="UP001549055">
    <property type="component" value="Unassembled WGS sequence"/>
</dbReference>
<reference evidence="5 6" key="1">
    <citation type="submission" date="2024-06" db="EMBL/GenBank/DDBJ databases">
        <title>Genomic Encyclopedia of Type Strains, Phase IV (KMG-IV): sequencing the most valuable type-strain genomes for metagenomic binning, comparative biology and taxonomic classification.</title>
        <authorList>
            <person name="Goeker M."/>
        </authorList>
    </citation>
    <scope>NUCLEOTIDE SEQUENCE [LARGE SCALE GENOMIC DNA]</scope>
    <source>
        <strain evidence="5 6">DSM 15349</strain>
    </source>
</reference>
<dbReference type="EMBL" id="JBEPMK010000003">
    <property type="protein sequence ID" value="MET3644523.1"/>
    <property type="molecule type" value="Genomic_DNA"/>
</dbReference>